<dbReference type="GO" id="GO:0005886">
    <property type="term" value="C:plasma membrane"/>
    <property type="evidence" value="ECO:0007669"/>
    <property type="project" value="TreeGrafter"/>
</dbReference>
<reference evidence="7" key="2">
    <citation type="submission" date="2020-02" db="EMBL/GenBank/DDBJ databases">
        <authorList>
            <person name="Gilchrist C.L.M."/>
            <person name="Chooi Y.-H."/>
        </authorList>
    </citation>
    <scope>NUCLEOTIDE SEQUENCE</scope>
    <source>
        <strain evidence="7">MST-FP2251</strain>
    </source>
</reference>
<accession>A0AAD4CNI2</accession>
<name>A0AAD4CNI2_ASPNN</name>
<evidence type="ECO:0000256" key="5">
    <source>
        <dbReference type="SAM" id="Phobius"/>
    </source>
</evidence>
<dbReference type="GO" id="GO:0022857">
    <property type="term" value="F:transmembrane transporter activity"/>
    <property type="evidence" value="ECO:0007669"/>
    <property type="project" value="InterPro"/>
</dbReference>
<dbReference type="PROSITE" id="PS50850">
    <property type="entry name" value="MFS"/>
    <property type="match status" value="1"/>
</dbReference>
<feature type="transmembrane region" description="Helical" evidence="5">
    <location>
        <begin position="147"/>
        <end position="167"/>
    </location>
</feature>
<feature type="transmembrane region" description="Helical" evidence="5">
    <location>
        <begin position="187"/>
        <end position="206"/>
    </location>
</feature>
<dbReference type="Proteomes" id="UP001194746">
    <property type="component" value="Unassembled WGS sequence"/>
</dbReference>
<feature type="transmembrane region" description="Helical" evidence="5">
    <location>
        <begin position="213"/>
        <end position="232"/>
    </location>
</feature>
<dbReference type="EMBL" id="VCAU01000042">
    <property type="protein sequence ID" value="KAF9888812.1"/>
    <property type="molecule type" value="Genomic_DNA"/>
</dbReference>
<keyword evidence="2 5" id="KW-0812">Transmembrane</keyword>
<gene>
    <name evidence="7" type="ORF">FE257_008181</name>
</gene>
<dbReference type="SUPFAM" id="SSF103473">
    <property type="entry name" value="MFS general substrate transporter"/>
    <property type="match status" value="1"/>
</dbReference>
<proteinExistence type="predicted"/>
<evidence type="ECO:0000313" key="8">
    <source>
        <dbReference type="Proteomes" id="UP001194746"/>
    </source>
</evidence>
<feature type="transmembrane region" description="Helical" evidence="5">
    <location>
        <begin position="557"/>
        <end position="580"/>
    </location>
</feature>
<evidence type="ECO:0000256" key="1">
    <source>
        <dbReference type="ARBA" id="ARBA00004141"/>
    </source>
</evidence>
<sequence>MSPAIFHHDVVTELPHLFNGKLNLDSEPKSLRCTICDSGKVGTFPRGKFVPLKEGQTKRQRGGEILCRVIILSGAEAVGAQRRTGSIEVGKMANFIAVDRDLGQGELKTWFEVSKHDGIGNESIILQPTPTDDPNDPLNWKTWEKGLNFTLALLYTLLVYGLIGVSTPTWEPMHVELGFSYETLTNSYAVGSAALCVGAIFLMPVAQRYGRRPIYILSTILQLGVGVWASKIQTVPDLMLINAFNCGLGALAEAIVQMTIADMFFVHQRGRTTSMYAWIVASANSLAPTAAGYITTGQGWRWVWIWVTILLGVCFVLFFFLYEETKFTRIIDGTPLDTSDPKNSDMHQLKVLSNSPGNRGKLPHALTEDDLVHPPRKTYIQRLKLWCSSPESNTALFHHVFQPFVMMTTVPAIMYTACFYGMITACYQISVTVIGSTMVTAPYNFTADQIGLISGIPGFTGSCLGAVLSGFFSDRTSVWLAKRNRGVYEPEMRIWLLLGFGIFMPIGLLIFGYGLGQGKPWPMLAVGLGIYTFGMTPASSVVLAYTTDAYANIIADAMVGIVFTRNVFATIFIFALTPWINAAGVANVFLTLALITALLIFLSGMLLIYGKRLRGLTAARYAFWSARVLDSRH</sequence>
<feature type="transmembrane region" description="Helical" evidence="5">
    <location>
        <begin position="412"/>
        <end position="430"/>
    </location>
</feature>
<keyword evidence="8" id="KW-1185">Reference proteome</keyword>
<dbReference type="Pfam" id="PF07690">
    <property type="entry name" value="MFS_1"/>
    <property type="match status" value="1"/>
</dbReference>
<feature type="transmembrane region" description="Helical" evidence="5">
    <location>
        <begin position="238"/>
        <end position="256"/>
    </location>
</feature>
<dbReference type="AlphaFoldDB" id="A0AAD4CNI2"/>
<evidence type="ECO:0000259" key="6">
    <source>
        <dbReference type="PROSITE" id="PS50850"/>
    </source>
</evidence>
<evidence type="ECO:0000256" key="2">
    <source>
        <dbReference type="ARBA" id="ARBA00022692"/>
    </source>
</evidence>
<dbReference type="InterPro" id="IPR011701">
    <property type="entry name" value="MFS"/>
</dbReference>
<protein>
    <recommendedName>
        <fullName evidence="6">Major facilitator superfamily (MFS) profile domain-containing protein</fullName>
    </recommendedName>
</protein>
<reference evidence="7" key="1">
    <citation type="journal article" date="2019" name="Beilstein J. Org. Chem.">
        <title>Nanangenines: drimane sesquiterpenoids as the dominant metabolite cohort of a novel Australian fungus, Aspergillus nanangensis.</title>
        <authorList>
            <person name="Lacey H.J."/>
            <person name="Gilchrist C.L.M."/>
            <person name="Crombie A."/>
            <person name="Kalaitzis J.A."/>
            <person name="Vuong D."/>
            <person name="Rutledge P.J."/>
            <person name="Turner P."/>
            <person name="Pitt J.I."/>
            <person name="Lacey E."/>
            <person name="Chooi Y.H."/>
            <person name="Piggott A.M."/>
        </authorList>
    </citation>
    <scope>NUCLEOTIDE SEQUENCE</scope>
    <source>
        <strain evidence="7">MST-FP2251</strain>
    </source>
</reference>
<feature type="transmembrane region" description="Helical" evidence="5">
    <location>
        <begin position="494"/>
        <end position="515"/>
    </location>
</feature>
<feature type="transmembrane region" description="Helical" evidence="5">
    <location>
        <begin position="586"/>
        <end position="610"/>
    </location>
</feature>
<feature type="transmembrane region" description="Helical" evidence="5">
    <location>
        <begin position="450"/>
        <end position="473"/>
    </location>
</feature>
<feature type="domain" description="Major facilitator superfamily (MFS) profile" evidence="6">
    <location>
        <begin position="147"/>
        <end position="611"/>
    </location>
</feature>
<evidence type="ECO:0000256" key="3">
    <source>
        <dbReference type="ARBA" id="ARBA00022989"/>
    </source>
</evidence>
<feature type="transmembrane region" description="Helical" evidence="5">
    <location>
        <begin position="276"/>
        <end position="296"/>
    </location>
</feature>
<evidence type="ECO:0000256" key="4">
    <source>
        <dbReference type="ARBA" id="ARBA00023136"/>
    </source>
</evidence>
<feature type="transmembrane region" description="Helical" evidence="5">
    <location>
        <begin position="302"/>
        <end position="322"/>
    </location>
</feature>
<feature type="transmembrane region" description="Helical" evidence="5">
    <location>
        <begin position="521"/>
        <end position="545"/>
    </location>
</feature>
<dbReference type="InterPro" id="IPR036259">
    <property type="entry name" value="MFS_trans_sf"/>
</dbReference>
<organism evidence="7 8">
    <name type="scientific">Aspergillus nanangensis</name>
    <dbReference type="NCBI Taxonomy" id="2582783"/>
    <lineage>
        <taxon>Eukaryota</taxon>
        <taxon>Fungi</taxon>
        <taxon>Dikarya</taxon>
        <taxon>Ascomycota</taxon>
        <taxon>Pezizomycotina</taxon>
        <taxon>Eurotiomycetes</taxon>
        <taxon>Eurotiomycetidae</taxon>
        <taxon>Eurotiales</taxon>
        <taxon>Aspergillaceae</taxon>
        <taxon>Aspergillus</taxon>
        <taxon>Aspergillus subgen. Circumdati</taxon>
    </lineage>
</organism>
<keyword evidence="4 5" id="KW-0472">Membrane</keyword>
<keyword evidence="3 5" id="KW-1133">Transmembrane helix</keyword>
<dbReference type="PANTHER" id="PTHR23502">
    <property type="entry name" value="MAJOR FACILITATOR SUPERFAMILY"/>
    <property type="match status" value="1"/>
</dbReference>
<comment type="caution">
    <text evidence="7">The sequence shown here is derived from an EMBL/GenBank/DDBJ whole genome shotgun (WGS) entry which is preliminary data.</text>
</comment>
<dbReference type="PANTHER" id="PTHR23502:SF50">
    <property type="entry name" value="TRANSPORTER, PUTATIVE (AFU_ORTHOLOGUE AFUA_5G00430)-RELATED"/>
    <property type="match status" value="1"/>
</dbReference>
<dbReference type="InterPro" id="IPR020846">
    <property type="entry name" value="MFS_dom"/>
</dbReference>
<comment type="subcellular location">
    <subcellularLocation>
        <location evidence="1">Membrane</location>
        <topology evidence="1">Multi-pass membrane protein</topology>
    </subcellularLocation>
</comment>
<evidence type="ECO:0000313" key="7">
    <source>
        <dbReference type="EMBL" id="KAF9888812.1"/>
    </source>
</evidence>
<dbReference type="Gene3D" id="1.20.1250.20">
    <property type="entry name" value="MFS general substrate transporter like domains"/>
    <property type="match status" value="1"/>
</dbReference>